<dbReference type="STRING" id="41067.A0A2I2FN13"/>
<evidence type="ECO:0000259" key="2">
    <source>
        <dbReference type="Pfam" id="PF00350"/>
    </source>
</evidence>
<dbReference type="GeneID" id="36524692"/>
<dbReference type="RefSeq" id="XP_024676034.1">
    <property type="nucleotide sequence ID" value="XM_024817532.1"/>
</dbReference>
<dbReference type="Pfam" id="PF24564">
    <property type="entry name" value="DUF7605"/>
    <property type="match status" value="1"/>
</dbReference>
<gene>
    <name evidence="4" type="ORF">BDW47DRAFT_132364</name>
</gene>
<dbReference type="InterPro" id="IPR045063">
    <property type="entry name" value="Dynamin_N"/>
</dbReference>
<proteinExistence type="predicted"/>
<evidence type="ECO:0000259" key="3">
    <source>
        <dbReference type="Pfam" id="PF24564"/>
    </source>
</evidence>
<feature type="region of interest" description="Disordered" evidence="1">
    <location>
        <begin position="1071"/>
        <end position="1090"/>
    </location>
</feature>
<feature type="region of interest" description="Disordered" evidence="1">
    <location>
        <begin position="486"/>
        <end position="505"/>
    </location>
</feature>
<dbReference type="OrthoDB" id="3598281at2759"/>
<evidence type="ECO:0000313" key="4">
    <source>
        <dbReference type="EMBL" id="PLB42022.1"/>
    </source>
</evidence>
<dbReference type="InterPro" id="IPR027417">
    <property type="entry name" value="P-loop_NTPase"/>
</dbReference>
<feature type="domain" description="Dynamin N-terminal" evidence="2">
    <location>
        <begin position="212"/>
        <end position="451"/>
    </location>
</feature>
<dbReference type="Pfam" id="PF00350">
    <property type="entry name" value="Dynamin_N"/>
    <property type="match status" value="1"/>
</dbReference>
<reference evidence="4 5" key="1">
    <citation type="submission" date="2017-12" db="EMBL/GenBank/DDBJ databases">
        <authorList>
            <consortium name="DOE Joint Genome Institute"/>
            <person name="Haridas S."/>
            <person name="Kjaerbolling I."/>
            <person name="Vesth T.C."/>
            <person name="Frisvad J.C."/>
            <person name="Nybo J.L."/>
            <person name="Theobald S."/>
            <person name="Kuo A."/>
            <person name="Bowyer P."/>
            <person name="Matsuda Y."/>
            <person name="Mondo S."/>
            <person name="Lyhne E.K."/>
            <person name="Kogle M.E."/>
            <person name="Clum A."/>
            <person name="Lipzen A."/>
            <person name="Salamov A."/>
            <person name="Ngan C.Y."/>
            <person name="Daum C."/>
            <person name="Chiniquy J."/>
            <person name="Barry K."/>
            <person name="LaButti K."/>
            <person name="Simmons B.A."/>
            <person name="Magnuson J.K."/>
            <person name="Mortensen U.H."/>
            <person name="Larsen T.O."/>
            <person name="Grigoriev I.V."/>
            <person name="Baker S.E."/>
            <person name="Andersen M.R."/>
            <person name="Nordberg H.P."/>
            <person name="Cantor M.N."/>
            <person name="Hua S.X."/>
        </authorList>
    </citation>
    <scope>NUCLEOTIDE SEQUENCE [LARGE SCALE GENOMIC DNA]</scope>
    <source>
        <strain evidence="4 5">CBS 102.13</strain>
    </source>
</reference>
<feature type="compositionally biased region" description="Basic residues" evidence="1">
    <location>
        <begin position="602"/>
        <end position="614"/>
    </location>
</feature>
<dbReference type="Proteomes" id="UP000234585">
    <property type="component" value="Unassembled WGS sequence"/>
</dbReference>
<evidence type="ECO:0000256" key="1">
    <source>
        <dbReference type="SAM" id="MobiDB-lite"/>
    </source>
</evidence>
<dbReference type="EMBL" id="KZ559119">
    <property type="protein sequence ID" value="PLB42022.1"/>
    <property type="molecule type" value="Genomic_DNA"/>
</dbReference>
<organism evidence="4 5">
    <name type="scientific">Aspergillus candidus</name>
    <dbReference type="NCBI Taxonomy" id="41067"/>
    <lineage>
        <taxon>Eukaryota</taxon>
        <taxon>Fungi</taxon>
        <taxon>Dikarya</taxon>
        <taxon>Ascomycota</taxon>
        <taxon>Pezizomycotina</taxon>
        <taxon>Eurotiomycetes</taxon>
        <taxon>Eurotiomycetidae</taxon>
        <taxon>Eurotiales</taxon>
        <taxon>Aspergillaceae</taxon>
        <taxon>Aspergillus</taxon>
        <taxon>Aspergillus subgen. Circumdati</taxon>
    </lineage>
</organism>
<accession>A0A2I2FN13</accession>
<sequence>MDTTQDENHLEQKIALLLHSIEHGNFHPGLFSSPTSVSASGLNTSSVVPVEPKPVPNERWLALTPILRDVFLAKARLLLMSVGYGLQMGRYEKLAVSVYGDVSGVVSVTTFRERLNSVTTAATAEKLSKSCESQLTIGARYDGASAGADTSAGKDTKTEAKTTLTTLEETVQRSLPLLHELHALLQNTTTDATWADEATRITTLATPPKVYIAVTGNTGTGKSSLINAITDEERILTTNCMRAATAVAIEIAYNADNAVRYRAEIEFVSAAEWERELVALKQALRAEEDAVAVGQVASDSEAAVALDKIRAVYPRLRTAGDVLGVEVGELMASSSLRERLGGRVVLEGDDVKLFSKKLRAYIDSRAKGKKKTAGKGETDEGGIWPLIRVVRVFLKSAVLATGAVLVDLPGVYDSNAGRTAVSLEYKKRCAAHWVVAPINRAVDDKVAHELLDDSSRMQMHMDNAFNDITFICTKTDDISIREVEESLGLEESATESGQDRSTRRQELQARLTDLCMKRDSIRDALETVDDNVEKLEAQLAEAPADLSETSPNKRKHSDITLPGSATPEGDVFPTAGASPVSRQTPKQSSTEQLSAHYASVKSKQKNLNARRKRLRQEVTTAEEELHALDMQDKARKEQAKRQCIEARNAYSKQELKRGFVQILRETDQELYESPSRPARDYRAAEEQLPVFCVSTRAYQWMQGRMPKESVVEGFTTLKQTEIPQLQQHCISLTERAREAAARRFLVELNRLLQSLSVWTTPNPLAAELSEEQRRAIEVDFTLAAKDLEEAWQKHRAHFGQNLKQAIDVVIAARIPDVIARGQEKFPGAVRRWNTTMRYNTYQAVCRGDGVFCRHNLNQELANLALRRLVAAWRAVFDEVVPQLTLDLQHELDRSLRRFHTAALASVDSIPASVDQRLGRIKGATAESIAQHLQMTKEGIRNESKDPHRGFAESIAEGLRGTYQACADQYGRGTLRRIQRIMSDTARTRSQAVFQHSTLRLISDLATLQRNSDSQLQSIETTFTGVVRDYHAALVAPQIQQATASQTQIKTAVQSLVEKMETTLQLEEILTPTSSPTVKKEEDVEATDDGH</sequence>
<name>A0A2I2FN13_ASPCN</name>
<protein>
    <recommendedName>
        <fullName evidence="6">P-loop containing nucleoside triphosphate hydrolase protein</fullName>
    </recommendedName>
</protein>
<dbReference type="InterPro" id="IPR056024">
    <property type="entry name" value="DUF7605"/>
</dbReference>
<evidence type="ECO:0000313" key="5">
    <source>
        <dbReference type="Proteomes" id="UP000234585"/>
    </source>
</evidence>
<keyword evidence="5" id="KW-1185">Reference proteome</keyword>
<feature type="compositionally biased region" description="Polar residues" evidence="1">
    <location>
        <begin position="580"/>
        <end position="593"/>
    </location>
</feature>
<dbReference type="PANTHER" id="PTHR36681">
    <property type="entry name" value="NUCLEAR GTPASE, GERMINAL CENTER-ASSOCIATED, TANDEM DUPLICATE 3"/>
    <property type="match status" value="1"/>
</dbReference>
<dbReference type="Gene3D" id="3.40.50.300">
    <property type="entry name" value="P-loop containing nucleotide triphosphate hydrolases"/>
    <property type="match status" value="1"/>
</dbReference>
<feature type="compositionally biased region" description="Basic and acidic residues" evidence="1">
    <location>
        <begin position="1077"/>
        <end position="1090"/>
    </location>
</feature>
<dbReference type="SUPFAM" id="SSF52540">
    <property type="entry name" value="P-loop containing nucleoside triphosphate hydrolases"/>
    <property type="match status" value="1"/>
</dbReference>
<dbReference type="AlphaFoldDB" id="A0A2I2FN13"/>
<evidence type="ECO:0008006" key="6">
    <source>
        <dbReference type="Google" id="ProtNLM"/>
    </source>
</evidence>
<feature type="domain" description="DUF7605" evidence="3">
    <location>
        <begin position="828"/>
        <end position="986"/>
    </location>
</feature>
<dbReference type="CDD" id="cd00882">
    <property type="entry name" value="Ras_like_GTPase"/>
    <property type="match status" value="1"/>
</dbReference>
<feature type="region of interest" description="Disordered" evidence="1">
    <location>
        <begin position="541"/>
        <end position="615"/>
    </location>
</feature>
<dbReference type="PANTHER" id="PTHR36681:SF3">
    <property type="entry name" value="NUCLEAR GTPASE, GERMINAL CENTER-ASSOCIATED, TANDEM DUPLICATE 3"/>
    <property type="match status" value="1"/>
</dbReference>